<dbReference type="InterPro" id="IPR050687">
    <property type="entry name" value="Dynein_IC"/>
</dbReference>
<dbReference type="InterPro" id="IPR001680">
    <property type="entry name" value="WD40_rpt"/>
</dbReference>
<feature type="region of interest" description="Disordered" evidence="16">
    <location>
        <begin position="123"/>
        <end position="187"/>
    </location>
</feature>
<dbReference type="GO" id="GO:0045503">
    <property type="term" value="F:dynein light chain binding"/>
    <property type="evidence" value="ECO:0007669"/>
    <property type="project" value="TreeGrafter"/>
</dbReference>
<comment type="similarity">
    <text evidence="2">Belongs to the dynein intermediate chain family.</text>
</comment>
<dbReference type="PANTHER" id="PTHR12442:SF11">
    <property type="entry name" value="DYNEIN AXONEMAL INTERMEDIATE CHAIN 1"/>
    <property type="match status" value="1"/>
</dbReference>
<dbReference type="FunFam" id="2.130.10.10:FF:000251">
    <property type="entry name" value="Dynein axonemal intermediate chain 1"/>
    <property type="match status" value="1"/>
</dbReference>
<dbReference type="Proteomes" id="UP001187315">
    <property type="component" value="Unassembled WGS sequence"/>
</dbReference>
<dbReference type="SMART" id="SM00320">
    <property type="entry name" value="WD40"/>
    <property type="match status" value="4"/>
</dbReference>
<dbReference type="Pfam" id="PF00400">
    <property type="entry name" value="WD40"/>
    <property type="match status" value="1"/>
</dbReference>
<evidence type="ECO:0000256" key="15">
    <source>
        <dbReference type="PROSITE-ProRule" id="PRU00221"/>
    </source>
</evidence>
<name>A0AA88M054_TACVA</name>
<dbReference type="FunFam" id="2.130.10.10:FF:000349">
    <property type="entry name" value="Dynein axonemal intermediate chain 1"/>
    <property type="match status" value="1"/>
</dbReference>
<keyword evidence="4 15" id="KW-0853">WD repeat</keyword>
<feature type="compositionally biased region" description="Polar residues" evidence="16">
    <location>
        <begin position="11"/>
        <end position="20"/>
    </location>
</feature>
<keyword evidence="6" id="KW-0677">Repeat</keyword>
<sequence>MPVPQKLGTVRSKQGSNSQLKAPAVKGAKVSNKKKDEEVGTETGDGDEWMHGKTLVKPPDQLDLNEAELKEEFTRILTANNPHAPQNIVRYSFKDRSYKPVSSVDQLAVHFVLEGNLLHKDSDEARRQRARQGFAEEKTSETSVAENEDKPETPADGGEDAGDAEYSTGEERPDSVDVLEGKKERKITNQFNFSERASQTLNNPQRERACQTEPPPRATFAATANQWEIYDAYVEELQKQEKNKEKQKTFSFKKEDNKGKKKTVLVENQSDDVTKVAKAAKIIERMVTQNTFDDIAQDFKYFEDTSDEFREHEGTLLPLWKFQYDKAKHLSVTALCWNQKYTDLFGVGLGSFELMKQGRGMLLFYSLKNSTNPEYIFHTKTGVMCLDIHKQLSYLVAVGFYDGNVAVYNLKEDRDQPVYKSTAKSGKHTDPVWQVKWQNDDIDKNHNFFSVSSDGRVVSWTLVKNELLFTDIIKLSTEGAVSEGHDDMTPDTACGTSFDFHKKIDYLFLVGTEEGKIHKCSKFYSSQFLQTYTAHSLSVDAVKWNNFHPKVFISCSSDWKVKIWDHTITTPMFTFDLNTAVGDVAWSPYSSTVFAAVTIDGKVHVFDLSINKYEAICQQAVVSKKTKLTHIEFNPVYPIIIVGDDRGYVTSLKLSPNLRKKPKEKKGQEVPKGPEVEIEKLEKLLSLLRDTDSNVQT</sequence>
<reference evidence="17" key="1">
    <citation type="submission" date="2023-08" db="EMBL/GenBank/DDBJ databases">
        <title>Pelteobagrus vachellii genome.</title>
        <authorList>
            <person name="Liu H."/>
        </authorList>
    </citation>
    <scope>NUCLEOTIDE SEQUENCE</scope>
    <source>
        <strain evidence="17">PRFRI_2022a</strain>
        <tissue evidence="17">Muscle</tissue>
    </source>
</reference>
<dbReference type="GO" id="GO:0003341">
    <property type="term" value="P:cilium movement"/>
    <property type="evidence" value="ECO:0007669"/>
    <property type="project" value="TreeGrafter"/>
</dbReference>
<evidence type="ECO:0000256" key="2">
    <source>
        <dbReference type="ARBA" id="ARBA00011059"/>
    </source>
</evidence>
<evidence type="ECO:0000256" key="5">
    <source>
        <dbReference type="ARBA" id="ARBA00022701"/>
    </source>
</evidence>
<evidence type="ECO:0000256" key="1">
    <source>
        <dbReference type="ARBA" id="ARBA00004430"/>
    </source>
</evidence>
<keyword evidence="8" id="KW-0505">Motor protein</keyword>
<dbReference type="PANTHER" id="PTHR12442">
    <property type="entry name" value="DYNEIN INTERMEDIATE CHAIN"/>
    <property type="match status" value="1"/>
</dbReference>
<comment type="subcellular location">
    <subcellularLocation>
        <location evidence="1">Cytoplasm</location>
        <location evidence="1">Cytoskeleton</location>
        <location evidence="1">Cilium axoneme</location>
    </subcellularLocation>
</comment>
<protein>
    <recommendedName>
        <fullName evidence="13">Dynein axonemal intermediate chain 1</fullName>
    </recommendedName>
    <alternativeName>
        <fullName evidence="14">Axonemal dynein intermediate chain 1</fullName>
    </alternativeName>
</protein>
<dbReference type="InterPro" id="IPR036322">
    <property type="entry name" value="WD40_repeat_dom_sf"/>
</dbReference>
<keyword evidence="3" id="KW-0963">Cytoplasm</keyword>
<evidence type="ECO:0000256" key="9">
    <source>
        <dbReference type="ARBA" id="ARBA00023212"/>
    </source>
</evidence>
<dbReference type="GO" id="GO:0036157">
    <property type="term" value="C:outer dynein arm"/>
    <property type="evidence" value="ECO:0007669"/>
    <property type="project" value="TreeGrafter"/>
</dbReference>
<organism evidence="17 18">
    <name type="scientific">Tachysurus vachellii</name>
    <name type="common">Darkbarbel catfish</name>
    <name type="synonym">Pelteobagrus vachellii</name>
    <dbReference type="NCBI Taxonomy" id="175792"/>
    <lineage>
        <taxon>Eukaryota</taxon>
        <taxon>Metazoa</taxon>
        <taxon>Chordata</taxon>
        <taxon>Craniata</taxon>
        <taxon>Vertebrata</taxon>
        <taxon>Euteleostomi</taxon>
        <taxon>Actinopterygii</taxon>
        <taxon>Neopterygii</taxon>
        <taxon>Teleostei</taxon>
        <taxon>Ostariophysi</taxon>
        <taxon>Siluriformes</taxon>
        <taxon>Bagridae</taxon>
        <taxon>Tachysurus</taxon>
    </lineage>
</organism>
<dbReference type="InterPro" id="IPR015943">
    <property type="entry name" value="WD40/YVTN_repeat-like_dom_sf"/>
</dbReference>
<keyword evidence="18" id="KW-1185">Reference proteome</keyword>
<dbReference type="GO" id="GO:0045504">
    <property type="term" value="F:dynein heavy chain binding"/>
    <property type="evidence" value="ECO:0007669"/>
    <property type="project" value="TreeGrafter"/>
</dbReference>
<evidence type="ECO:0000256" key="14">
    <source>
        <dbReference type="ARBA" id="ARBA00080372"/>
    </source>
</evidence>
<dbReference type="Gene3D" id="2.130.10.10">
    <property type="entry name" value="YVTN repeat-like/Quinoprotein amine dehydrogenase"/>
    <property type="match status" value="2"/>
</dbReference>
<dbReference type="PROSITE" id="PS50082">
    <property type="entry name" value="WD_REPEATS_2"/>
    <property type="match status" value="1"/>
</dbReference>
<evidence type="ECO:0000313" key="18">
    <source>
        <dbReference type="Proteomes" id="UP001187315"/>
    </source>
</evidence>
<comment type="caution">
    <text evidence="17">The sequence shown here is derived from an EMBL/GenBank/DDBJ whole genome shotgun (WGS) entry which is preliminary data.</text>
</comment>
<dbReference type="EMBL" id="JAVHJS010000019">
    <property type="protein sequence ID" value="KAK2827647.1"/>
    <property type="molecule type" value="Genomic_DNA"/>
</dbReference>
<keyword evidence="5" id="KW-0493">Microtubule</keyword>
<proteinExistence type="inferred from homology"/>
<keyword evidence="9" id="KW-0206">Cytoskeleton</keyword>
<evidence type="ECO:0000256" key="3">
    <source>
        <dbReference type="ARBA" id="ARBA00022490"/>
    </source>
</evidence>
<evidence type="ECO:0000256" key="7">
    <source>
        <dbReference type="ARBA" id="ARBA00023017"/>
    </source>
</evidence>
<evidence type="ECO:0000256" key="13">
    <source>
        <dbReference type="ARBA" id="ARBA00072661"/>
    </source>
</evidence>
<dbReference type="GO" id="GO:0005874">
    <property type="term" value="C:microtubule"/>
    <property type="evidence" value="ECO:0007669"/>
    <property type="project" value="UniProtKB-KW"/>
</dbReference>
<keyword evidence="7" id="KW-0243">Dynein</keyword>
<dbReference type="GO" id="GO:0036158">
    <property type="term" value="P:outer dynein arm assembly"/>
    <property type="evidence" value="ECO:0007669"/>
    <property type="project" value="TreeGrafter"/>
</dbReference>
<comment type="subunit">
    <text evidence="12">Consists of at least two heavy chains and a number of intermediate and light chains. Interacts with BICD2. Interacts with CFAP45 and CFAP52. Interacts with CFAP53.</text>
</comment>
<feature type="region of interest" description="Disordered" evidence="16">
    <location>
        <begin position="1"/>
        <end position="61"/>
    </location>
</feature>
<evidence type="ECO:0000256" key="4">
    <source>
        <dbReference type="ARBA" id="ARBA00022574"/>
    </source>
</evidence>
<comment type="function">
    <text evidence="11">Part of the dynein complex of respiratory cilia.</text>
</comment>
<dbReference type="AlphaFoldDB" id="A0AA88M054"/>
<keyword evidence="10" id="KW-0966">Cell projection</keyword>
<gene>
    <name evidence="17" type="ORF">Q7C36_018573</name>
</gene>
<feature type="repeat" description="WD" evidence="15">
    <location>
        <begin position="532"/>
        <end position="565"/>
    </location>
</feature>
<dbReference type="GO" id="GO:0007368">
    <property type="term" value="P:determination of left/right symmetry"/>
    <property type="evidence" value="ECO:0007669"/>
    <property type="project" value="UniProtKB-ARBA"/>
</dbReference>
<evidence type="ECO:0000256" key="12">
    <source>
        <dbReference type="ARBA" id="ARBA00061734"/>
    </source>
</evidence>
<evidence type="ECO:0000256" key="8">
    <source>
        <dbReference type="ARBA" id="ARBA00023175"/>
    </source>
</evidence>
<accession>A0AA88M054</accession>
<evidence type="ECO:0000256" key="16">
    <source>
        <dbReference type="SAM" id="MobiDB-lite"/>
    </source>
</evidence>
<feature type="compositionally biased region" description="Basic and acidic residues" evidence="16">
    <location>
        <begin position="169"/>
        <end position="187"/>
    </location>
</feature>
<evidence type="ECO:0000256" key="11">
    <source>
        <dbReference type="ARBA" id="ARBA00053763"/>
    </source>
</evidence>
<evidence type="ECO:0000256" key="6">
    <source>
        <dbReference type="ARBA" id="ARBA00022737"/>
    </source>
</evidence>
<dbReference type="SUPFAM" id="SSF50978">
    <property type="entry name" value="WD40 repeat-like"/>
    <property type="match status" value="1"/>
</dbReference>
<evidence type="ECO:0000313" key="17">
    <source>
        <dbReference type="EMBL" id="KAK2827647.1"/>
    </source>
</evidence>
<evidence type="ECO:0000256" key="10">
    <source>
        <dbReference type="ARBA" id="ARBA00023273"/>
    </source>
</evidence>